<reference evidence="1" key="1">
    <citation type="journal article" date="2021" name="G3 (Bethesda)">
        <title>Genome and transcriptome analysis of the beet armyworm Spodoptera exigua reveals targets for pest control. .</title>
        <authorList>
            <person name="Simon S."/>
            <person name="Breeschoten T."/>
            <person name="Jansen H.J."/>
            <person name="Dirks R.P."/>
            <person name="Schranz M.E."/>
            <person name="Ros V.I.D."/>
        </authorList>
    </citation>
    <scope>NUCLEOTIDE SEQUENCE</scope>
    <source>
        <strain evidence="1">TB_SE_WUR_2020</strain>
    </source>
</reference>
<dbReference type="AlphaFoldDB" id="A0A922M1L1"/>
<dbReference type="PANTHER" id="PTHR21485">
    <property type="entry name" value="HAD SUPERFAMILY MEMBERS CMAS AND KDSC"/>
    <property type="match status" value="1"/>
</dbReference>
<dbReference type="PANTHER" id="PTHR21485:SF3">
    <property type="entry name" value="N-ACYLNEURAMINATE CYTIDYLYLTRANSFERASE"/>
    <property type="match status" value="1"/>
</dbReference>
<dbReference type="Proteomes" id="UP000814243">
    <property type="component" value="Unassembled WGS sequence"/>
</dbReference>
<evidence type="ECO:0000313" key="1">
    <source>
        <dbReference type="EMBL" id="KAH9628616.1"/>
    </source>
</evidence>
<dbReference type="GO" id="GO:0008781">
    <property type="term" value="F:N-acylneuraminate cytidylyltransferase activity"/>
    <property type="evidence" value="ECO:0007669"/>
    <property type="project" value="TreeGrafter"/>
</dbReference>
<dbReference type="InterPro" id="IPR029044">
    <property type="entry name" value="Nucleotide-diphossugar_trans"/>
</dbReference>
<organism evidence="1 2">
    <name type="scientific">Spodoptera exigua</name>
    <name type="common">Beet armyworm</name>
    <name type="synonym">Noctua fulgens</name>
    <dbReference type="NCBI Taxonomy" id="7107"/>
    <lineage>
        <taxon>Eukaryota</taxon>
        <taxon>Metazoa</taxon>
        <taxon>Ecdysozoa</taxon>
        <taxon>Arthropoda</taxon>
        <taxon>Hexapoda</taxon>
        <taxon>Insecta</taxon>
        <taxon>Pterygota</taxon>
        <taxon>Neoptera</taxon>
        <taxon>Endopterygota</taxon>
        <taxon>Lepidoptera</taxon>
        <taxon>Glossata</taxon>
        <taxon>Ditrysia</taxon>
        <taxon>Noctuoidea</taxon>
        <taxon>Noctuidae</taxon>
        <taxon>Amphipyrinae</taxon>
        <taxon>Spodoptera</taxon>
    </lineage>
</organism>
<evidence type="ECO:0000313" key="2">
    <source>
        <dbReference type="Proteomes" id="UP000814243"/>
    </source>
</evidence>
<protein>
    <submittedName>
        <fullName evidence="1">Uncharacterized protein</fullName>
    </submittedName>
</protein>
<name>A0A922M1L1_SPOEX</name>
<dbReference type="Gene3D" id="3.90.550.10">
    <property type="entry name" value="Spore Coat Polysaccharide Biosynthesis Protein SpsA, Chain A"/>
    <property type="match status" value="1"/>
</dbReference>
<comment type="caution">
    <text evidence="1">The sequence shown here is derived from an EMBL/GenBank/DDBJ whole genome shotgun (WGS) entry which is preliminary data.</text>
</comment>
<dbReference type="EMBL" id="JACEFF010000902">
    <property type="protein sequence ID" value="KAH9628616.1"/>
    <property type="molecule type" value="Genomic_DNA"/>
</dbReference>
<dbReference type="InterPro" id="IPR050793">
    <property type="entry name" value="CMP-NeuNAc_synthase"/>
</dbReference>
<proteinExistence type="predicted"/>
<sequence length="67" mass="8113">MWLKVLVITTISYKLRWQFKNGKYNPVNFSVDARLRRQDWNGEFLESGAFYITRRKLLDLGKFQNNK</sequence>
<accession>A0A922M1L1</accession>
<gene>
    <name evidence="1" type="ORF">HF086_007821</name>
</gene>